<keyword evidence="5 6" id="KW-0472">Membrane</keyword>
<evidence type="ECO:0000256" key="6">
    <source>
        <dbReference type="SAM" id="Phobius"/>
    </source>
</evidence>
<dbReference type="Proteomes" id="UP000886796">
    <property type="component" value="Unassembled WGS sequence"/>
</dbReference>
<feature type="transmembrane region" description="Helical" evidence="6">
    <location>
        <begin position="12"/>
        <end position="30"/>
    </location>
</feature>
<keyword evidence="4 6" id="KW-1133">Transmembrane helix</keyword>
<comment type="caution">
    <text evidence="8">The sequence shown here is derived from an EMBL/GenBank/DDBJ whole genome shotgun (WGS) entry which is preliminary data.</text>
</comment>
<reference evidence="8" key="2">
    <citation type="journal article" date="2021" name="PeerJ">
        <title>Extensive microbial diversity within the chicken gut microbiome revealed by metagenomics and culture.</title>
        <authorList>
            <person name="Gilroy R."/>
            <person name="Ravi A."/>
            <person name="Getino M."/>
            <person name="Pursley I."/>
            <person name="Horton D.L."/>
            <person name="Alikhan N.F."/>
            <person name="Baker D."/>
            <person name="Gharbi K."/>
            <person name="Hall N."/>
            <person name="Watson M."/>
            <person name="Adriaenssens E.M."/>
            <person name="Foster-Nyarko E."/>
            <person name="Jarju S."/>
            <person name="Secka A."/>
            <person name="Antonio M."/>
            <person name="Oren A."/>
            <person name="Chaudhuri R.R."/>
            <person name="La Ragione R."/>
            <person name="Hildebrand F."/>
            <person name="Pallen M.J."/>
        </authorList>
    </citation>
    <scope>NUCLEOTIDE SEQUENCE</scope>
    <source>
        <strain evidence="8">13361</strain>
    </source>
</reference>
<evidence type="ECO:0000259" key="7">
    <source>
        <dbReference type="Pfam" id="PF04138"/>
    </source>
</evidence>
<dbReference type="EMBL" id="DVFK01000020">
    <property type="protein sequence ID" value="HIQ67155.1"/>
    <property type="molecule type" value="Genomic_DNA"/>
</dbReference>
<proteinExistence type="inferred from homology"/>
<dbReference type="PANTHER" id="PTHR38459">
    <property type="entry name" value="PROPHAGE BACTOPRENOL-LINKED GLUCOSE TRANSLOCASE HOMOLOG"/>
    <property type="match status" value="1"/>
</dbReference>
<dbReference type="InterPro" id="IPR051401">
    <property type="entry name" value="GtrA_CellWall_Glycosyl"/>
</dbReference>
<evidence type="ECO:0000256" key="3">
    <source>
        <dbReference type="ARBA" id="ARBA00022692"/>
    </source>
</evidence>
<protein>
    <submittedName>
        <fullName evidence="8">GtrA family protein</fullName>
    </submittedName>
</protein>
<dbReference type="GO" id="GO:0000271">
    <property type="term" value="P:polysaccharide biosynthetic process"/>
    <property type="evidence" value="ECO:0007669"/>
    <property type="project" value="InterPro"/>
</dbReference>
<evidence type="ECO:0000313" key="9">
    <source>
        <dbReference type="Proteomes" id="UP000886796"/>
    </source>
</evidence>
<feature type="transmembrane region" description="Helical" evidence="6">
    <location>
        <begin position="76"/>
        <end position="94"/>
    </location>
</feature>
<comment type="similarity">
    <text evidence="2">Belongs to the GtrA family.</text>
</comment>
<feature type="domain" description="GtrA/DPMS transmembrane" evidence="7">
    <location>
        <begin position="11"/>
        <end position="83"/>
    </location>
</feature>
<gene>
    <name evidence="8" type="ORF">IAB74_01425</name>
</gene>
<feature type="non-terminal residue" evidence="8">
    <location>
        <position position="107"/>
    </location>
</feature>
<name>A0A9D0Z3A3_9FIRM</name>
<evidence type="ECO:0000256" key="5">
    <source>
        <dbReference type="ARBA" id="ARBA00023136"/>
    </source>
</evidence>
<organism evidence="8 9">
    <name type="scientific">Candidatus Faecousia excrementigallinarum</name>
    <dbReference type="NCBI Taxonomy" id="2840806"/>
    <lineage>
        <taxon>Bacteria</taxon>
        <taxon>Bacillati</taxon>
        <taxon>Bacillota</taxon>
        <taxon>Clostridia</taxon>
        <taxon>Eubacteriales</taxon>
        <taxon>Oscillospiraceae</taxon>
        <taxon>Faecousia</taxon>
    </lineage>
</organism>
<reference evidence="8" key="1">
    <citation type="submission" date="2020-10" db="EMBL/GenBank/DDBJ databases">
        <authorList>
            <person name="Gilroy R."/>
        </authorList>
    </citation>
    <scope>NUCLEOTIDE SEQUENCE</scope>
    <source>
        <strain evidence="8">13361</strain>
    </source>
</reference>
<evidence type="ECO:0000256" key="1">
    <source>
        <dbReference type="ARBA" id="ARBA00004141"/>
    </source>
</evidence>
<dbReference type="PANTHER" id="PTHR38459:SF1">
    <property type="entry name" value="PROPHAGE BACTOPRENOL-LINKED GLUCOSE TRANSLOCASE HOMOLOG"/>
    <property type="match status" value="1"/>
</dbReference>
<accession>A0A9D0Z3A3</accession>
<feature type="transmembrane region" description="Helical" evidence="6">
    <location>
        <begin position="36"/>
        <end position="55"/>
    </location>
</feature>
<keyword evidence="3 6" id="KW-0812">Transmembrane</keyword>
<dbReference type="AlphaFoldDB" id="A0A9D0Z3A3"/>
<evidence type="ECO:0000313" key="8">
    <source>
        <dbReference type="EMBL" id="HIQ67155.1"/>
    </source>
</evidence>
<dbReference type="GO" id="GO:0005886">
    <property type="term" value="C:plasma membrane"/>
    <property type="evidence" value="ECO:0007669"/>
    <property type="project" value="TreeGrafter"/>
</dbReference>
<evidence type="ECO:0000256" key="2">
    <source>
        <dbReference type="ARBA" id="ARBA00009399"/>
    </source>
</evidence>
<comment type="subcellular location">
    <subcellularLocation>
        <location evidence="1">Membrane</location>
        <topology evidence="1">Multi-pass membrane protein</topology>
    </subcellularLocation>
</comment>
<sequence length="107" mass="12155">MSGKELLRTLKFLLFSLSAGIIELSSFTLLTELTHWSYWPSYLIALILSVVWNFTLNRRFTFQSAGNVPVAMAKVLAFYSVFTPVSTILGNYLAETHLWNEYLVTGL</sequence>
<evidence type="ECO:0000256" key="4">
    <source>
        <dbReference type="ARBA" id="ARBA00022989"/>
    </source>
</evidence>
<dbReference type="InterPro" id="IPR007267">
    <property type="entry name" value="GtrA_DPMS_TM"/>
</dbReference>
<dbReference type="Pfam" id="PF04138">
    <property type="entry name" value="GtrA_DPMS_TM"/>
    <property type="match status" value="1"/>
</dbReference>